<organism evidence="1">
    <name type="scientific">Staphylococcus aureus</name>
    <dbReference type="NCBI Taxonomy" id="1280"/>
    <lineage>
        <taxon>Bacteria</taxon>
        <taxon>Bacillati</taxon>
        <taxon>Bacillota</taxon>
        <taxon>Bacilli</taxon>
        <taxon>Bacillales</taxon>
        <taxon>Staphylococcaceae</taxon>
        <taxon>Staphylococcus</taxon>
    </lineage>
</organism>
<geneLocation type="plasmid" evidence="1">
    <name>pAvX</name>
</geneLocation>
<sequence>MNEKEIGIAFLNHFTQVEAYLEALGVPENHIADIKPIVIQNYPYERFLFDDLGDVTNVIIPFSKVIGSNLFGNIGYK</sequence>
<protein>
    <submittedName>
        <fullName evidence="1">Uncharacterized protein</fullName>
    </submittedName>
</protein>
<dbReference type="RefSeq" id="WP_001002995.1">
    <property type="nucleotide sequence ID" value="NZ_CP017805.1"/>
</dbReference>
<accession>A0A4P8DKR9</accession>
<keyword evidence="1" id="KW-0614">Plasmid</keyword>
<dbReference type="EMBL" id="MK388402">
    <property type="protein sequence ID" value="QCL11071.1"/>
    <property type="molecule type" value="Genomic_DNA"/>
</dbReference>
<evidence type="ECO:0000313" key="1">
    <source>
        <dbReference type="EMBL" id="QCL11071.1"/>
    </source>
</evidence>
<proteinExistence type="predicted"/>
<reference evidence="1" key="1">
    <citation type="journal article" date="2019" name="Front. Microbiol.">
        <title>Prevalence of Antibiotic and Heavy Metal Resistance Determinants and Virulence-Related Genetic Elements in Plasmids of Staphylococcus aureus.</title>
        <authorList>
            <person name="Bukowski M."/>
            <person name="Piwowarczyk R."/>
            <person name="Madry A."/>
            <person name="Zagorski-Przybylo R."/>
            <person name="Hydzik M."/>
            <person name="Wladyka B."/>
        </authorList>
    </citation>
    <scope>NUCLEOTIDE SEQUENCE</scope>
    <source>
        <strain evidence="1">Ph2</strain>
        <plasmid evidence="1">pAvX</plasmid>
    </source>
</reference>
<gene>
    <name evidence="1" type="ORF">BJL73_a00055</name>
</gene>
<name>A0A4P8DKR9_STAAU</name>
<dbReference type="AlphaFoldDB" id="A0A4P8DKR9"/>